<comment type="subcellular location">
    <subcellularLocation>
        <location evidence="1 6">Cell membrane</location>
        <topology evidence="1 6">Multi-pass membrane protein</topology>
    </subcellularLocation>
</comment>
<evidence type="ECO:0000313" key="8">
    <source>
        <dbReference type="EMBL" id="RFU70470.1"/>
    </source>
</evidence>
<protein>
    <recommendedName>
        <fullName evidence="6">TVP38/TMEM64 family membrane protein</fullName>
    </recommendedName>
</protein>
<evidence type="ECO:0000313" key="9">
    <source>
        <dbReference type="Proteomes" id="UP000264541"/>
    </source>
</evidence>
<evidence type="ECO:0000256" key="6">
    <source>
        <dbReference type="RuleBase" id="RU366058"/>
    </source>
</evidence>
<evidence type="ECO:0000256" key="3">
    <source>
        <dbReference type="ARBA" id="ARBA00022692"/>
    </source>
</evidence>
<keyword evidence="4 6" id="KW-1133">Transmembrane helix</keyword>
<keyword evidence="5 6" id="KW-0472">Membrane</keyword>
<dbReference type="Proteomes" id="UP000264541">
    <property type="component" value="Unassembled WGS sequence"/>
</dbReference>
<keyword evidence="2 6" id="KW-1003">Cell membrane</keyword>
<proteinExistence type="inferred from homology"/>
<gene>
    <name evidence="8" type="ORF">D0469_05925</name>
</gene>
<feature type="transmembrane region" description="Helical" evidence="6">
    <location>
        <begin position="36"/>
        <end position="60"/>
    </location>
</feature>
<dbReference type="InterPro" id="IPR032816">
    <property type="entry name" value="VTT_dom"/>
</dbReference>
<evidence type="ECO:0000256" key="1">
    <source>
        <dbReference type="ARBA" id="ARBA00004651"/>
    </source>
</evidence>
<evidence type="ECO:0000256" key="2">
    <source>
        <dbReference type="ARBA" id="ARBA00022475"/>
    </source>
</evidence>
<dbReference type="Pfam" id="PF09335">
    <property type="entry name" value="VTT_dom"/>
    <property type="match status" value="1"/>
</dbReference>
<dbReference type="AlphaFoldDB" id="A0A372LRM2"/>
<evidence type="ECO:0000256" key="4">
    <source>
        <dbReference type="ARBA" id="ARBA00022989"/>
    </source>
</evidence>
<accession>A0A372LRM2</accession>
<feature type="transmembrane region" description="Helical" evidence="6">
    <location>
        <begin position="72"/>
        <end position="93"/>
    </location>
</feature>
<dbReference type="GO" id="GO:0005886">
    <property type="term" value="C:plasma membrane"/>
    <property type="evidence" value="ECO:0007669"/>
    <property type="project" value="UniProtKB-SubCell"/>
</dbReference>
<dbReference type="PANTHER" id="PTHR12677">
    <property type="entry name" value="GOLGI APPARATUS MEMBRANE PROTEIN TVP38-RELATED"/>
    <property type="match status" value="1"/>
</dbReference>
<feature type="transmembrane region" description="Helical" evidence="6">
    <location>
        <begin position="138"/>
        <end position="167"/>
    </location>
</feature>
<comment type="similarity">
    <text evidence="6">Belongs to the TVP38/TMEM64 family.</text>
</comment>
<comment type="caution">
    <text evidence="8">The sequence shown here is derived from an EMBL/GenBank/DDBJ whole genome shotgun (WGS) entry which is preliminary data.</text>
</comment>
<dbReference type="PANTHER" id="PTHR12677:SF59">
    <property type="entry name" value="GOLGI APPARATUS MEMBRANE PROTEIN TVP38-RELATED"/>
    <property type="match status" value="1"/>
</dbReference>
<organism evidence="8 9">
    <name type="scientific">Peribacillus saganii</name>
    <dbReference type="NCBI Taxonomy" id="2303992"/>
    <lineage>
        <taxon>Bacteria</taxon>
        <taxon>Bacillati</taxon>
        <taxon>Bacillota</taxon>
        <taxon>Bacilli</taxon>
        <taxon>Bacillales</taxon>
        <taxon>Bacillaceae</taxon>
        <taxon>Peribacillus</taxon>
    </lineage>
</organism>
<sequence>MKKWLILIMYLLVILIGFFNKEHIWQWIQDDGKAHLPLMFLFSAIIATIPVIPFTFFSVIMGAKYGWLQGSFIIWFGGLISCTIYFLLARYLLTDFLKVYVRRFKHIEKFQRMIEKNAFAAVFLARIIPIIPPPVVNIYSGVTAIAFLTYLTATALGKIPPAFFVAYTGGHIMTSWSKLFIVALFYFIFVICILYFYKKWFAEKSSPVPSYTPTRSDD</sequence>
<feature type="domain" description="VTT" evidence="7">
    <location>
        <begin position="52"/>
        <end position="169"/>
    </location>
</feature>
<name>A0A372LRM2_9BACI</name>
<keyword evidence="9" id="KW-1185">Reference proteome</keyword>
<evidence type="ECO:0000256" key="5">
    <source>
        <dbReference type="ARBA" id="ARBA00023136"/>
    </source>
</evidence>
<keyword evidence="3 6" id="KW-0812">Transmembrane</keyword>
<dbReference type="RefSeq" id="WP_117325724.1">
    <property type="nucleotide sequence ID" value="NZ_QVTE01000015.1"/>
</dbReference>
<dbReference type="EMBL" id="QVTE01000015">
    <property type="protein sequence ID" value="RFU70470.1"/>
    <property type="molecule type" value="Genomic_DNA"/>
</dbReference>
<evidence type="ECO:0000259" key="7">
    <source>
        <dbReference type="Pfam" id="PF09335"/>
    </source>
</evidence>
<dbReference type="InterPro" id="IPR015414">
    <property type="entry name" value="TMEM64"/>
</dbReference>
<reference evidence="8 9" key="1">
    <citation type="submission" date="2018-08" db="EMBL/GenBank/DDBJ databases">
        <title>Bacillus chawlae sp. nov., Bacillus glennii sp. nov., and Bacillus saganii sp. nov. Isolated from the Vehicle Assembly Building at Kennedy Space Center where the Viking Spacecraft were Assembled.</title>
        <authorList>
            <person name="Seuylemezian A."/>
            <person name="Vaishampayan P."/>
        </authorList>
    </citation>
    <scope>NUCLEOTIDE SEQUENCE [LARGE SCALE GENOMIC DNA]</scope>
    <source>
        <strain evidence="8 9">V47-23a</strain>
    </source>
</reference>
<feature type="transmembrane region" description="Helical" evidence="6">
    <location>
        <begin position="179"/>
        <end position="197"/>
    </location>
</feature>
<dbReference type="OrthoDB" id="2381682at2"/>
<feature type="transmembrane region" description="Helical" evidence="6">
    <location>
        <begin position="6"/>
        <end position="24"/>
    </location>
</feature>